<dbReference type="InterPro" id="IPR003399">
    <property type="entry name" value="Mce/MlaD"/>
</dbReference>
<dbReference type="Proteomes" id="UP001629744">
    <property type="component" value="Unassembled WGS sequence"/>
</dbReference>
<protein>
    <submittedName>
        <fullName evidence="4">MCE family protein</fullName>
    </submittedName>
</protein>
<feature type="region of interest" description="Disordered" evidence="1">
    <location>
        <begin position="352"/>
        <end position="372"/>
    </location>
</feature>
<evidence type="ECO:0000256" key="1">
    <source>
        <dbReference type="SAM" id="MobiDB-lite"/>
    </source>
</evidence>
<dbReference type="RefSeq" id="WP_348610540.1">
    <property type="nucleotide sequence ID" value="NZ_CP157276.1"/>
</dbReference>
<sequence length="414" mass="43471">MRRVVLVQLILFALTAAVVVPFGIAYVLGSRAFGDPIRLHASMSDALGLTAGTSVTYRGVNVGRVASVALDGERGGARIEFDLDPGTRIPRDSIAKVAMSTAAGIQSVDIYPATDSGPYLEDGDTLAAPQDRQPVQMEQLMGDAAKLLGGIDPERVTALGTELGASLDGLGPSLASMVDDGDMLSALLERQAPQLRSLLTHTASLVGTMADGADSFGRGMAAARTFTGQLDDNSPVLVYLVDRSPAALARTQELFDRYHDTFGALLANLATVTPIISDRRNALAAGLDEIPEGLGKLESIVRGDRAEFALVGTQGPVCNYATPRRAVGDTGRLAVGDLNPTQPNLTLYCPPGPNIEQRGSRTAPRPNDLGLQNANTPGTVIGPPMVPDPVLVPTGAEMLDQWNQLLEELGDGER</sequence>
<evidence type="ECO:0000313" key="4">
    <source>
        <dbReference type="EMBL" id="MFM1730973.1"/>
    </source>
</evidence>
<reference evidence="4 5" key="1">
    <citation type="submission" date="2023-11" db="EMBL/GenBank/DDBJ databases">
        <authorList>
            <person name="Val-Calvo J."/>
            <person name="Scortti M."/>
            <person name="Vazquez-Boland J."/>
        </authorList>
    </citation>
    <scope>NUCLEOTIDE SEQUENCE [LARGE SCALE GENOMIC DNA]</scope>
    <source>
        <strain evidence="4 5">DSM 46662</strain>
    </source>
</reference>
<evidence type="ECO:0000259" key="3">
    <source>
        <dbReference type="Pfam" id="PF11887"/>
    </source>
</evidence>
<dbReference type="InterPro" id="IPR024516">
    <property type="entry name" value="Mce_C"/>
</dbReference>
<organism evidence="4 5">
    <name type="scientific">Prescottella soli</name>
    <dbReference type="NCBI Taxonomy" id="1543852"/>
    <lineage>
        <taxon>Bacteria</taxon>
        <taxon>Bacillati</taxon>
        <taxon>Actinomycetota</taxon>
        <taxon>Actinomycetes</taxon>
        <taxon>Mycobacteriales</taxon>
        <taxon>Nocardiaceae</taxon>
        <taxon>Prescottella</taxon>
    </lineage>
</organism>
<keyword evidence="5" id="KW-1185">Reference proteome</keyword>
<name>A0ABW9G203_9NOCA</name>
<gene>
    <name evidence="4" type="ORF">ABEU19_004516</name>
</gene>
<dbReference type="InterPro" id="IPR005693">
    <property type="entry name" value="Mce"/>
</dbReference>
<feature type="domain" description="Mce/MlaD" evidence="2">
    <location>
        <begin position="36"/>
        <end position="112"/>
    </location>
</feature>
<dbReference type="Pfam" id="PF11887">
    <property type="entry name" value="Mce4_CUP1"/>
    <property type="match status" value="1"/>
</dbReference>
<dbReference type="PANTHER" id="PTHR33371">
    <property type="entry name" value="INTERMEMBRANE PHOSPHOLIPID TRANSPORT SYSTEM BINDING PROTEIN MLAD-RELATED"/>
    <property type="match status" value="1"/>
</dbReference>
<comment type="caution">
    <text evidence="4">The sequence shown here is derived from an EMBL/GenBank/DDBJ whole genome shotgun (WGS) entry which is preliminary data.</text>
</comment>
<dbReference type="NCBIfam" id="TIGR00996">
    <property type="entry name" value="Mtu_fam_mce"/>
    <property type="match status" value="1"/>
</dbReference>
<feature type="domain" description="Mammalian cell entry C-terminal" evidence="3">
    <location>
        <begin position="119"/>
        <end position="304"/>
    </location>
</feature>
<evidence type="ECO:0000313" key="5">
    <source>
        <dbReference type="Proteomes" id="UP001629744"/>
    </source>
</evidence>
<dbReference type="PANTHER" id="PTHR33371:SF16">
    <property type="entry name" value="MCE-FAMILY PROTEIN MCE3F"/>
    <property type="match status" value="1"/>
</dbReference>
<dbReference type="EMBL" id="JBDLNU010000006">
    <property type="protein sequence ID" value="MFM1730973.1"/>
    <property type="molecule type" value="Genomic_DNA"/>
</dbReference>
<dbReference type="InterPro" id="IPR052336">
    <property type="entry name" value="MlaD_Phospholipid_Transporter"/>
</dbReference>
<accession>A0ABW9G203</accession>
<evidence type="ECO:0000259" key="2">
    <source>
        <dbReference type="Pfam" id="PF02470"/>
    </source>
</evidence>
<dbReference type="Pfam" id="PF02470">
    <property type="entry name" value="MlaD"/>
    <property type="match status" value="1"/>
</dbReference>
<proteinExistence type="predicted"/>